<feature type="domain" description="Peptidase S26" evidence="9">
    <location>
        <begin position="67"/>
        <end position="260"/>
    </location>
</feature>
<feature type="region of interest" description="Disordered" evidence="8">
    <location>
        <begin position="34"/>
        <end position="60"/>
    </location>
</feature>
<dbReference type="eggNOG" id="COG0681">
    <property type="taxonomic scope" value="Bacteria"/>
</dbReference>
<dbReference type="InterPro" id="IPR036286">
    <property type="entry name" value="LexA/Signal_pep-like_sf"/>
</dbReference>
<evidence type="ECO:0000259" key="9">
    <source>
        <dbReference type="Pfam" id="PF10502"/>
    </source>
</evidence>
<dbReference type="InterPro" id="IPR019533">
    <property type="entry name" value="Peptidase_S26"/>
</dbReference>
<evidence type="ECO:0000313" key="11">
    <source>
        <dbReference type="Proteomes" id="UP000000628"/>
    </source>
</evidence>
<feature type="active site" evidence="6">
    <location>
        <position position="169"/>
    </location>
</feature>
<dbReference type="Gene3D" id="2.10.109.10">
    <property type="entry name" value="Umud Fragment, subunit A"/>
    <property type="match status" value="1"/>
</dbReference>
<evidence type="ECO:0000256" key="8">
    <source>
        <dbReference type="SAM" id="MobiDB-lite"/>
    </source>
</evidence>
<feature type="compositionally biased region" description="Basic and acidic residues" evidence="8">
    <location>
        <begin position="44"/>
        <end position="59"/>
    </location>
</feature>
<dbReference type="InterPro" id="IPR000223">
    <property type="entry name" value="Pept_S26A_signal_pept_1"/>
</dbReference>
<protein>
    <recommendedName>
        <fullName evidence="4 7">Signal peptidase I</fullName>
        <ecNumber evidence="4 7">3.4.21.89</ecNumber>
    </recommendedName>
</protein>
<dbReference type="PROSITE" id="PS00761">
    <property type="entry name" value="SPASE_I_3"/>
    <property type="match status" value="1"/>
</dbReference>
<evidence type="ECO:0000256" key="1">
    <source>
        <dbReference type="ARBA" id="ARBA00000677"/>
    </source>
</evidence>
<keyword evidence="7" id="KW-0812">Transmembrane</keyword>
<dbReference type="PANTHER" id="PTHR43390:SF1">
    <property type="entry name" value="CHLOROPLAST PROCESSING PEPTIDASE"/>
    <property type="match status" value="1"/>
</dbReference>
<evidence type="ECO:0000256" key="7">
    <source>
        <dbReference type="RuleBase" id="RU362042"/>
    </source>
</evidence>
<dbReference type="Proteomes" id="UP000000628">
    <property type="component" value="Chromosome"/>
</dbReference>
<dbReference type="SUPFAM" id="SSF51306">
    <property type="entry name" value="LexA/Signal peptidase"/>
    <property type="match status" value="1"/>
</dbReference>
<dbReference type="GO" id="GO:0004252">
    <property type="term" value="F:serine-type endopeptidase activity"/>
    <property type="evidence" value="ECO:0007669"/>
    <property type="project" value="InterPro"/>
</dbReference>
<dbReference type="GO" id="GO:0006465">
    <property type="term" value="P:signal peptide processing"/>
    <property type="evidence" value="ECO:0007669"/>
    <property type="project" value="InterPro"/>
</dbReference>
<dbReference type="Pfam" id="PF10502">
    <property type="entry name" value="Peptidase_S26"/>
    <property type="match status" value="1"/>
</dbReference>
<evidence type="ECO:0000256" key="4">
    <source>
        <dbReference type="ARBA" id="ARBA00013208"/>
    </source>
</evidence>
<comment type="subcellular location">
    <subcellularLocation>
        <location evidence="2">Cell membrane</location>
        <topology evidence="2">Single-pass type II membrane protein</topology>
    </subcellularLocation>
    <subcellularLocation>
        <location evidence="7">Membrane</location>
        <topology evidence="7">Single-pass type II membrane protein</topology>
    </subcellularLocation>
</comment>
<reference evidence="10 11" key="1">
    <citation type="journal article" date="2009" name="Stand. Genomic Sci.">
        <title>Complete genome sequence of Jonesia denitrificans type strain (Prevot 55134).</title>
        <authorList>
            <person name="Pukall R."/>
            <person name="Gehrich-Schroter G."/>
            <person name="Lapidus A."/>
            <person name="Nolan M."/>
            <person name="Glavina Del Rio T."/>
            <person name="Lucas S."/>
            <person name="Chen F."/>
            <person name="Tice H."/>
            <person name="Pitluck S."/>
            <person name="Cheng J.F."/>
            <person name="Copeland A."/>
            <person name="Saunders E."/>
            <person name="Brettin T."/>
            <person name="Detter J.C."/>
            <person name="Bruce D."/>
            <person name="Goodwin L."/>
            <person name="Pati A."/>
            <person name="Ivanova N."/>
            <person name="Mavromatis K."/>
            <person name="Ovchinnikova G."/>
            <person name="Chen A."/>
            <person name="Palaniappan K."/>
            <person name="Land M."/>
            <person name="Hauser L."/>
            <person name="Chang Y.J."/>
            <person name="Jeffries C.D."/>
            <person name="Chain P."/>
            <person name="Goker M."/>
            <person name="Bristow J."/>
            <person name="Eisen J.A."/>
            <person name="Markowitz V."/>
            <person name="Hugenholtz P."/>
            <person name="Kyrpides N.C."/>
            <person name="Klenk H.P."/>
            <person name="Han C."/>
        </authorList>
    </citation>
    <scope>NUCLEOTIDE SEQUENCE [LARGE SCALE GENOMIC DNA]</scope>
    <source>
        <strain evidence="11">ATCC 14870 / DSM 20603 / BCRC 15368 / CIP 55.134 / JCM 11481 / NBRC 15587 / NCTC 10816 / Prevot 55134</strain>
    </source>
</reference>
<dbReference type="PRINTS" id="PR00727">
    <property type="entry name" value="LEADERPTASE"/>
</dbReference>
<proteinExistence type="inferred from homology"/>
<keyword evidence="7" id="KW-1133">Transmembrane helix</keyword>
<keyword evidence="7" id="KW-0472">Membrane</keyword>
<evidence type="ECO:0000313" key="10">
    <source>
        <dbReference type="EMBL" id="ACV08646.1"/>
    </source>
</evidence>
<dbReference type="EC" id="3.4.21.89" evidence="4 7"/>
<dbReference type="HOGENOM" id="CLU_028723_0_1_11"/>
<dbReference type="GO" id="GO:0009003">
    <property type="term" value="F:signal peptidase activity"/>
    <property type="evidence" value="ECO:0007669"/>
    <property type="project" value="UniProtKB-EC"/>
</dbReference>
<dbReference type="GO" id="GO:0005886">
    <property type="term" value="C:plasma membrane"/>
    <property type="evidence" value="ECO:0007669"/>
    <property type="project" value="UniProtKB-SubCell"/>
</dbReference>
<keyword evidence="5 7" id="KW-0378">Hydrolase</keyword>
<dbReference type="STRING" id="471856.Jden_0990"/>
<dbReference type="KEGG" id="jde:Jden_0990"/>
<feature type="transmembrane region" description="Helical" evidence="7">
    <location>
        <begin position="69"/>
        <end position="92"/>
    </location>
</feature>
<evidence type="ECO:0000256" key="2">
    <source>
        <dbReference type="ARBA" id="ARBA00004401"/>
    </source>
</evidence>
<keyword evidence="11" id="KW-1185">Reference proteome</keyword>
<evidence type="ECO:0000256" key="5">
    <source>
        <dbReference type="ARBA" id="ARBA00022801"/>
    </source>
</evidence>
<evidence type="ECO:0000256" key="3">
    <source>
        <dbReference type="ARBA" id="ARBA00009370"/>
    </source>
</evidence>
<organism evidence="10 11">
    <name type="scientific">Jonesia denitrificans (strain ATCC 14870 / DSM 20603 / BCRC 15368 / CIP 55.134 / JCM 11481 / NBRC 15587 / NCTC 10816 / Prevot 55134)</name>
    <name type="common">Listeria denitrificans</name>
    <dbReference type="NCBI Taxonomy" id="471856"/>
    <lineage>
        <taxon>Bacteria</taxon>
        <taxon>Bacillati</taxon>
        <taxon>Actinomycetota</taxon>
        <taxon>Actinomycetes</taxon>
        <taxon>Micrococcales</taxon>
        <taxon>Jonesiaceae</taxon>
        <taxon>Jonesia</taxon>
    </lineage>
</organism>
<sequence length="284" mass="30613">MVYRPGRLPQGGRPVAYTGWAPPPLTRCTTTLTSNNALHGQPNGRDHVSQHTPHRDAPRPGRLSLLKETAIIVVSALVLSWLIKTFLVQAFFIPSSSMEDTLQINDRILVSKMTPDIFDINRGDIVVFTDPGGWLSGHEVDDTPGQNAVRSALTFIGILPQDAGQHVVKRVIGMPGDRVTCCTADGQLTVNGQAIDETPYLKEGVAPSAVEFDVIVPEESLWVLGDNRSDSGDSRFNMGGPGGGFVPYDDVVGTAFVTMWPLDRLAWQTNPGEVFSDVPAPAGS</sequence>
<keyword evidence="7" id="KW-0645">Protease</keyword>
<dbReference type="PANTHER" id="PTHR43390">
    <property type="entry name" value="SIGNAL PEPTIDASE I"/>
    <property type="match status" value="1"/>
</dbReference>
<dbReference type="EMBL" id="CP001706">
    <property type="protein sequence ID" value="ACV08646.1"/>
    <property type="molecule type" value="Genomic_DNA"/>
</dbReference>
<dbReference type="OrthoDB" id="9815782at2"/>
<evidence type="ECO:0000256" key="6">
    <source>
        <dbReference type="PIRSR" id="PIRSR600223-1"/>
    </source>
</evidence>
<comment type="similarity">
    <text evidence="3 7">Belongs to the peptidase S26 family.</text>
</comment>
<feature type="active site" evidence="6">
    <location>
        <position position="97"/>
    </location>
</feature>
<gene>
    <name evidence="10" type="ordered locus">Jden_0990</name>
</gene>
<accession>C7R324</accession>
<dbReference type="AlphaFoldDB" id="C7R324"/>
<dbReference type="MEROPS" id="S26.025"/>
<dbReference type="InterPro" id="IPR019758">
    <property type="entry name" value="Pept_S26A_signal_pept_1_CS"/>
</dbReference>
<dbReference type="CDD" id="cd06530">
    <property type="entry name" value="S26_SPase_I"/>
    <property type="match status" value="1"/>
</dbReference>
<dbReference type="NCBIfam" id="TIGR02227">
    <property type="entry name" value="sigpep_I_bact"/>
    <property type="match status" value="1"/>
</dbReference>
<comment type="catalytic activity">
    <reaction evidence="1 7">
        <text>Cleavage of hydrophobic, N-terminal signal or leader sequences from secreted and periplasmic proteins.</text>
        <dbReference type="EC" id="3.4.21.89"/>
    </reaction>
</comment>
<name>C7R324_JONDD</name>